<sequence length="295" mass="31737">MKVRIGVGLGPRGGPGEFVEAIDHAEVLGIDSLWLSEVVFSEHVDPFVGMAYALSRTTNLKVGTGVAVLPGRNPVLVAKQLATLAALAPKRVLPVFGLQPARRVERQVFAVPEGRRGAAFDESMQLVRMLLEQDEVTFQGEFNTVESARVLPRPKRIDIWLGGSAPAGLDRVGRLADGWLGSFLTPEQARAARETIEAAAAAAGREIEDDHYGISLPVATDGVPAELLAMVQNRNPGVDPAELIPDGWAKARELISRYIQAGLTKFVVRPASQVPSIRSWLDDFAAGLKPLEADI</sequence>
<name>A0ABS4T845_9PSEU</name>
<dbReference type="PANTHER" id="PTHR43244:SF2">
    <property type="entry name" value="CONSERVED HYPOTHETICAL ALANINE AND PROLINE-RICH PROTEIN"/>
    <property type="match status" value="1"/>
</dbReference>
<evidence type="ECO:0000313" key="2">
    <source>
        <dbReference type="EMBL" id="MBP2320270.1"/>
    </source>
</evidence>
<dbReference type="InterPro" id="IPR050564">
    <property type="entry name" value="F420-G6PD/mer"/>
</dbReference>
<dbReference type="PANTHER" id="PTHR43244">
    <property type="match status" value="1"/>
</dbReference>
<dbReference type="SUPFAM" id="SSF51679">
    <property type="entry name" value="Bacterial luciferase-like"/>
    <property type="match status" value="1"/>
</dbReference>
<feature type="domain" description="Luciferase-like" evidence="1">
    <location>
        <begin position="5"/>
        <end position="231"/>
    </location>
</feature>
<dbReference type="InterPro" id="IPR036661">
    <property type="entry name" value="Luciferase-like_sf"/>
</dbReference>
<dbReference type="InterPro" id="IPR011251">
    <property type="entry name" value="Luciferase-like_dom"/>
</dbReference>
<organism evidence="2 3">
    <name type="scientific">Kibdelosporangium banguiense</name>
    <dbReference type="NCBI Taxonomy" id="1365924"/>
    <lineage>
        <taxon>Bacteria</taxon>
        <taxon>Bacillati</taxon>
        <taxon>Actinomycetota</taxon>
        <taxon>Actinomycetes</taxon>
        <taxon>Pseudonocardiales</taxon>
        <taxon>Pseudonocardiaceae</taxon>
        <taxon>Kibdelosporangium</taxon>
    </lineage>
</organism>
<protein>
    <submittedName>
        <fullName evidence="2">F420-dependent oxidoreductase</fullName>
    </submittedName>
</protein>
<dbReference type="RefSeq" id="WP_209634222.1">
    <property type="nucleotide sequence ID" value="NZ_JAGINW010000001.1"/>
</dbReference>
<dbReference type="Gene3D" id="3.20.20.30">
    <property type="entry name" value="Luciferase-like domain"/>
    <property type="match status" value="1"/>
</dbReference>
<reference evidence="2 3" key="1">
    <citation type="submission" date="2021-03" db="EMBL/GenBank/DDBJ databases">
        <title>Sequencing the genomes of 1000 actinobacteria strains.</title>
        <authorList>
            <person name="Klenk H.-P."/>
        </authorList>
    </citation>
    <scope>NUCLEOTIDE SEQUENCE [LARGE SCALE GENOMIC DNA]</scope>
    <source>
        <strain evidence="2 3">DSM 46670</strain>
    </source>
</reference>
<comment type="caution">
    <text evidence="2">The sequence shown here is derived from an EMBL/GenBank/DDBJ whole genome shotgun (WGS) entry which is preliminary data.</text>
</comment>
<evidence type="ECO:0000259" key="1">
    <source>
        <dbReference type="Pfam" id="PF00296"/>
    </source>
</evidence>
<keyword evidence="3" id="KW-1185">Reference proteome</keyword>
<dbReference type="NCBIfam" id="TIGR03854">
    <property type="entry name" value="F420_MSMEG_3544"/>
    <property type="match status" value="1"/>
</dbReference>
<accession>A0ABS4T845</accession>
<dbReference type="Pfam" id="PF00296">
    <property type="entry name" value="Bac_luciferase"/>
    <property type="match status" value="1"/>
</dbReference>
<evidence type="ECO:0000313" key="3">
    <source>
        <dbReference type="Proteomes" id="UP001519332"/>
    </source>
</evidence>
<dbReference type="Proteomes" id="UP001519332">
    <property type="component" value="Unassembled WGS sequence"/>
</dbReference>
<dbReference type="InterPro" id="IPR022402">
    <property type="entry name" value="F420_OxRdatse_MSMEG3544_pred"/>
</dbReference>
<dbReference type="EMBL" id="JAGINW010000001">
    <property type="protein sequence ID" value="MBP2320270.1"/>
    <property type="molecule type" value="Genomic_DNA"/>
</dbReference>
<proteinExistence type="predicted"/>
<gene>
    <name evidence="2" type="ORF">JOF56_000655</name>
</gene>